<feature type="signal peptide" evidence="1">
    <location>
        <begin position="1"/>
        <end position="15"/>
    </location>
</feature>
<evidence type="ECO:0000256" key="1">
    <source>
        <dbReference type="SAM" id="SignalP"/>
    </source>
</evidence>
<dbReference type="Proteomes" id="UP000434957">
    <property type="component" value="Unassembled WGS sequence"/>
</dbReference>
<sequence>MRILSLCFLPSMMCARWQTTALCRRRGGGVKVDGKPWIPAAAMDSLVRVL</sequence>
<name>A0A6A3NRQ3_9STRA</name>
<evidence type="ECO:0000313" key="2">
    <source>
        <dbReference type="EMBL" id="KAE9045865.1"/>
    </source>
</evidence>
<proteinExistence type="predicted"/>
<accession>A0A6A3NRQ3</accession>
<evidence type="ECO:0000313" key="3">
    <source>
        <dbReference type="EMBL" id="KAE9360070.1"/>
    </source>
</evidence>
<reference evidence="2 5" key="1">
    <citation type="submission" date="2018-09" db="EMBL/GenBank/DDBJ databases">
        <title>Genomic investigation of the strawberry pathogen Phytophthora fragariae indicates pathogenicity is determined by transcriptional variation in three key races.</title>
        <authorList>
            <person name="Adams T.M."/>
            <person name="Armitage A.D."/>
            <person name="Sobczyk M.K."/>
            <person name="Bates H.J."/>
            <person name="Dunwell J.M."/>
            <person name="Nellist C.F."/>
            <person name="Harrison R.J."/>
        </authorList>
    </citation>
    <scope>NUCLEOTIDE SEQUENCE [LARGE SCALE GENOMIC DNA]</scope>
    <source>
        <strain evidence="2 5">SCRP324</strain>
        <strain evidence="3 4">SCRP333</strain>
    </source>
</reference>
<comment type="caution">
    <text evidence="2">The sequence shown here is derived from an EMBL/GenBank/DDBJ whole genome shotgun (WGS) entry which is preliminary data.</text>
</comment>
<keyword evidence="1" id="KW-0732">Signal</keyword>
<dbReference type="Proteomes" id="UP000435112">
    <property type="component" value="Unassembled WGS sequence"/>
</dbReference>
<dbReference type="EMBL" id="QXFU01000063">
    <property type="protein sequence ID" value="KAE9045865.1"/>
    <property type="molecule type" value="Genomic_DNA"/>
</dbReference>
<evidence type="ECO:0000313" key="4">
    <source>
        <dbReference type="Proteomes" id="UP000434957"/>
    </source>
</evidence>
<dbReference type="EMBL" id="QXFT01000009">
    <property type="protein sequence ID" value="KAE9360070.1"/>
    <property type="molecule type" value="Genomic_DNA"/>
</dbReference>
<evidence type="ECO:0000313" key="5">
    <source>
        <dbReference type="Proteomes" id="UP000435112"/>
    </source>
</evidence>
<gene>
    <name evidence="2" type="ORF">PR002_g1994</name>
    <name evidence="3" type="ORF">PR003_g421</name>
</gene>
<keyword evidence="4" id="KW-1185">Reference proteome</keyword>
<feature type="chain" id="PRO_5036380253" evidence="1">
    <location>
        <begin position="16"/>
        <end position="50"/>
    </location>
</feature>
<protein>
    <submittedName>
        <fullName evidence="2">Uncharacterized protein</fullName>
    </submittedName>
</protein>
<dbReference type="AlphaFoldDB" id="A0A6A3NRQ3"/>
<organism evidence="2 5">
    <name type="scientific">Phytophthora rubi</name>
    <dbReference type="NCBI Taxonomy" id="129364"/>
    <lineage>
        <taxon>Eukaryota</taxon>
        <taxon>Sar</taxon>
        <taxon>Stramenopiles</taxon>
        <taxon>Oomycota</taxon>
        <taxon>Peronosporomycetes</taxon>
        <taxon>Peronosporales</taxon>
        <taxon>Peronosporaceae</taxon>
        <taxon>Phytophthora</taxon>
    </lineage>
</organism>